<accession>A0AAV4QPS4</accession>
<dbReference type="EMBL" id="BPLR01006566">
    <property type="protein sequence ID" value="GIY10829.1"/>
    <property type="molecule type" value="Genomic_DNA"/>
</dbReference>
<reference evidence="1 2" key="1">
    <citation type="submission" date="2021-06" db="EMBL/GenBank/DDBJ databases">
        <title>Caerostris extrusa draft genome.</title>
        <authorList>
            <person name="Kono N."/>
            <person name="Arakawa K."/>
        </authorList>
    </citation>
    <scope>NUCLEOTIDE SEQUENCE [LARGE SCALE GENOMIC DNA]</scope>
</reference>
<keyword evidence="2" id="KW-1185">Reference proteome</keyword>
<gene>
    <name evidence="1" type="ORF">CEXT_724121</name>
</gene>
<dbReference type="AlphaFoldDB" id="A0AAV4QPS4"/>
<organism evidence="1 2">
    <name type="scientific">Caerostris extrusa</name>
    <name type="common">Bark spider</name>
    <name type="synonym">Caerostris bankana</name>
    <dbReference type="NCBI Taxonomy" id="172846"/>
    <lineage>
        <taxon>Eukaryota</taxon>
        <taxon>Metazoa</taxon>
        <taxon>Ecdysozoa</taxon>
        <taxon>Arthropoda</taxon>
        <taxon>Chelicerata</taxon>
        <taxon>Arachnida</taxon>
        <taxon>Araneae</taxon>
        <taxon>Araneomorphae</taxon>
        <taxon>Entelegynae</taxon>
        <taxon>Araneoidea</taxon>
        <taxon>Araneidae</taxon>
        <taxon>Caerostris</taxon>
    </lineage>
</organism>
<evidence type="ECO:0000313" key="1">
    <source>
        <dbReference type="EMBL" id="GIY10829.1"/>
    </source>
</evidence>
<proteinExistence type="predicted"/>
<protein>
    <submittedName>
        <fullName evidence="1">Uncharacterized protein</fullName>
    </submittedName>
</protein>
<evidence type="ECO:0000313" key="2">
    <source>
        <dbReference type="Proteomes" id="UP001054945"/>
    </source>
</evidence>
<dbReference type="Proteomes" id="UP001054945">
    <property type="component" value="Unassembled WGS sequence"/>
</dbReference>
<sequence length="97" mass="11455">MSRDSRDVTWNAMAGVGEGGDREEQFYELCTLSPHSRDKLGKIRRLFHPDNRRQDKPDFGEKNLIICRKTYRGDKYFCRNENVIEIHLGLALNRDKR</sequence>
<comment type="caution">
    <text evidence="1">The sequence shown here is derived from an EMBL/GenBank/DDBJ whole genome shotgun (WGS) entry which is preliminary data.</text>
</comment>
<name>A0AAV4QPS4_CAEEX</name>